<accession>A0ABP7EG43</accession>
<keyword evidence="4" id="KW-1185">Reference proteome</keyword>
<dbReference type="Proteomes" id="UP001499884">
    <property type="component" value="Unassembled WGS sequence"/>
</dbReference>
<feature type="region of interest" description="Disordered" evidence="1">
    <location>
        <begin position="32"/>
        <end position="59"/>
    </location>
</feature>
<gene>
    <name evidence="3" type="ORF">GCM10023082_14310</name>
</gene>
<proteinExistence type="predicted"/>
<dbReference type="Pfam" id="PF24623">
    <property type="entry name" value="Phage_zn_bind_8"/>
    <property type="match status" value="1"/>
</dbReference>
<reference evidence="4" key="1">
    <citation type="journal article" date="2019" name="Int. J. Syst. Evol. Microbiol.">
        <title>The Global Catalogue of Microorganisms (GCM) 10K type strain sequencing project: providing services to taxonomists for standard genome sequencing and annotation.</title>
        <authorList>
            <consortium name="The Broad Institute Genomics Platform"/>
            <consortium name="The Broad Institute Genome Sequencing Center for Infectious Disease"/>
            <person name="Wu L."/>
            <person name="Ma J."/>
        </authorList>
    </citation>
    <scope>NUCLEOTIDE SEQUENCE [LARGE SCALE GENOMIC DNA]</scope>
    <source>
        <strain evidence="4">JCM 30846</strain>
    </source>
</reference>
<dbReference type="EMBL" id="BAABEP010000006">
    <property type="protein sequence ID" value="GAA3717885.1"/>
    <property type="molecule type" value="Genomic_DNA"/>
</dbReference>
<dbReference type="InterPro" id="IPR056911">
    <property type="entry name" value="Phage_Znf_bind_put"/>
</dbReference>
<evidence type="ECO:0000313" key="4">
    <source>
        <dbReference type="Proteomes" id="UP001499884"/>
    </source>
</evidence>
<protein>
    <recommendedName>
        <fullName evidence="2">DNA-binding phage zinc finger domain-containing protein</fullName>
    </recommendedName>
</protein>
<organism evidence="3 4">
    <name type="scientific">Streptomyces tremellae</name>
    <dbReference type="NCBI Taxonomy" id="1124239"/>
    <lineage>
        <taxon>Bacteria</taxon>
        <taxon>Bacillati</taxon>
        <taxon>Actinomycetota</taxon>
        <taxon>Actinomycetes</taxon>
        <taxon>Kitasatosporales</taxon>
        <taxon>Streptomycetaceae</taxon>
        <taxon>Streptomyces</taxon>
    </lineage>
</organism>
<sequence>MTPDEAPALELPQLAVPCPDCGAAAGALCTSHSGTRVRTHNTHQARSRAHANTRKDSGR</sequence>
<feature type="domain" description="DNA-binding phage zinc finger" evidence="2">
    <location>
        <begin position="6"/>
        <end position="50"/>
    </location>
</feature>
<evidence type="ECO:0000256" key="1">
    <source>
        <dbReference type="SAM" id="MobiDB-lite"/>
    </source>
</evidence>
<name>A0ABP7EG43_9ACTN</name>
<comment type="caution">
    <text evidence="3">The sequence shown here is derived from an EMBL/GenBank/DDBJ whole genome shotgun (WGS) entry which is preliminary data.</text>
</comment>
<evidence type="ECO:0000259" key="2">
    <source>
        <dbReference type="Pfam" id="PF24623"/>
    </source>
</evidence>
<evidence type="ECO:0000313" key="3">
    <source>
        <dbReference type="EMBL" id="GAA3717885.1"/>
    </source>
</evidence>
<dbReference type="RefSeq" id="WP_345642728.1">
    <property type="nucleotide sequence ID" value="NZ_BAABEP010000006.1"/>
</dbReference>
<feature type="compositionally biased region" description="Basic residues" evidence="1">
    <location>
        <begin position="35"/>
        <end position="52"/>
    </location>
</feature>